<dbReference type="AlphaFoldDB" id="A0A6J4IG37"/>
<name>A0A6J4IG37_9CYAN</name>
<evidence type="ECO:0000313" key="1">
    <source>
        <dbReference type="EMBL" id="CAA9249301.1"/>
    </source>
</evidence>
<reference evidence="1" key="1">
    <citation type="submission" date="2020-02" db="EMBL/GenBank/DDBJ databases">
        <authorList>
            <person name="Meier V. D."/>
        </authorList>
    </citation>
    <scope>NUCLEOTIDE SEQUENCE</scope>
    <source>
        <strain evidence="1">AVDCRST_MAG92</strain>
    </source>
</reference>
<dbReference type="EMBL" id="CADCTM010000287">
    <property type="protein sequence ID" value="CAA9249301.1"/>
    <property type="molecule type" value="Genomic_DNA"/>
</dbReference>
<protein>
    <submittedName>
        <fullName evidence="1">Uncharacterized protein</fullName>
    </submittedName>
</protein>
<gene>
    <name evidence="1" type="ORF">AVDCRST_MAG92-1928</name>
</gene>
<sequence length="38" mass="4499">MTFGELRIFLSYLRSFMHLEKTQIRALISIRSAKANQK</sequence>
<proteinExistence type="predicted"/>
<accession>A0A6J4IG37</accession>
<organism evidence="1">
    <name type="scientific">uncultured Coleofasciculus sp</name>
    <dbReference type="NCBI Taxonomy" id="1267456"/>
    <lineage>
        <taxon>Bacteria</taxon>
        <taxon>Bacillati</taxon>
        <taxon>Cyanobacteriota</taxon>
        <taxon>Cyanophyceae</taxon>
        <taxon>Coleofasciculales</taxon>
        <taxon>Coleofasciculaceae</taxon>
        <taxon>Coleofasciculus</taxon>
        <taxon>environmental samples</taxon>
    </lineage>
</organism>